<dbReference type="PANTHER" id="PTHR45703">
    <property type="entry name" value="DYNEIN HEAVY CHAIN"/>
    <property type="match status" value="1"/>
</dbReference>
<dbReference type="GO" id="GO:0051959">
    <property type="term" value="F:dynein light intermediate chain binding"/>
    <property type="evidence" value="ECO:0007669"/>
    <property type="project" value="InterPro"/>
</dbReference>
<evidence type="ECO:0000313" key="3">
    <source>
        <dbReference type="Proteomes" id="UP000325440"/>
    </source>
</evidence>
<dbReference type="PANTHER" id="PTHR45703:SF8">
    <property type="entry name" value="DYNEINS HEAVY CHAIN"/>
    <property type="match status" value="1"/>
</dbReference>
<name>A0A5E4M7S0_9HEMI</name>
<dbReference type="InterPro" id="IPR026983">
    <property type="entry name" value="DHC"/>
</dbReference>
<dbReference type="GO" id="GO:0016787">
    <property type="term" value="F:hydrolase activity"/>
    <property type="evidence" value="ECO:0007669"/>
    <property type="project" value="UniProtKB-KW"/>
</dbReference>
<dbReference type="Gene3D" id="1.20.58.1120">
    <property type="match status" value="1"/>
</dbReference>
<dbReference type="GO" id="GO:0005524">
    <property type="term" value="F:ATP binding"/>
    <property type="evidence" value="ECO:0007669"/>
    <property type="project" value="InterPro"/>
</dbReference>
<dbReference type="EMBL" id="CABPRJ010000186">
    <property type="protein sequence ID" value="VVC27551.1"/>
    <property type="molecule type" value="Genomic_DNA"/>
</dbReference>
<dbReference type="Proteomes" id="UP000325440">
    <property type="component" value="Unassembled WGS sequence"/>
</dbReference>
<dbReference type="FunFam" id="1.20.58.1120:FF:000002">
    <property type="entry name" value="Dynein heavy chain 9, axonemal"/>
    <property type="match status" value="1"/>
</dbReference>
<feature type="non-terminal residue" evidence="2">
    <location>
        <position position="366"/>
    </location>
</feature>
<dbReference type="GO" id="GO:0030286">
    <property type="term" value="C:dynein complex"/>
    <property type="evidence" value="ECO:0007669"/>
    <property type="project" value="InterPro"/>
</dbReference>
<keyword evidence="2" id="KW-0378">Hydrolase</keyword>
<gene>
    <name evidence="2" type="ORF">CINCED_3A014889</name>
</gene>
<keyword evidence="3" id="KW-1185">Reference proteome</keyword>
<evidence type="ECO:0000313" key="2">
    <source>
        <dbReference type="EMBL" id="VVC27551.1"/>
    </source>
</evidence>
<organism evidence="2 3">
    <name type="scientific">Cinara cedri</name>
    <dbReference type="NCBI Taxonomy" id="506608"/>
    <lineage>
        <taxon>Eukaryota</taxon>
        <taxon>Metazoa</taxon>
        <taxon>Ecdysozoa</taxon>
        <taxon>Arthropoda</taxon>
        <taxon>Hexapoda</taxon>
        <taxon>Insecta</taxon>
        <taxon>Pterygota</taxon>
        <taxon>Neoptera</taxon>
        <taxon>Paraneoptera</taxon>
        <taxon>Hemiptera</taxon>
        <taxon>Sternorrhyncha</taxon>
        <taxon>Aphidomorpha</taxon>
        <taxon>Aphidoidea</taxon>
        <taxon>Aphididae</taxon>
        <taxon>Lachninae</taxon>
        <taxon>Cinara</taxon>
    </lineage>
</organism>
<dbReference type="GO" id="GO:0045505">
    <property type="term" value="F:dynein intermediate chain binding"/>
    <property type="evidence" value="ECO:0007669"/>
    <property type="project" value="InterPro"/>
</dbReference>
<dbReference type="Gene3D" id="3.40.50.300">
    <property type="entry name" value="P-loop containing nucleotide triphosphate hydrolases"/>
    <property type="match status" value="2"/>
</dbReference>
<protein>
    <submittedName>
        <fullName evidence="2">P-loop containing nucleoside triphosphate hydrolase</fullName>
    </submittedName>
</protein>
<proteinExistence type="predicted"/>
<accession>A0A5E4M7S0</accession>
<sequence>MRSSGRHYFEKAVMSYDEKPRRLWLFDYPAQAALCGVQIWWTSETNEAFTHLEVGHENALKDYNRKQIAQLNELIDLLLEDLTVGDRQKVNTICTIDVHCRDVVAKMITQKIETASSFQWQSQLRHRWDLKEADCFANICDAQFGYSYEYLGNTPRLVVTPLTDRCYITLTQSLHLVMGGAPAGPAGTGKTETTKDLGKAIGMMVYVFNCSEQMDFRRSDRNRPEDQVLMRALRDFNTPKIVTEDTSIFMGLIGDLFPALDVPRKRNLDFEKTVRQAALDLKLQPEDNFILKVVQLVELLEVRHSVFIIGLAGTGKSEVWKTLYKTYSNMKLKPYFNDIEPKAVTNDELFGVISATTREWVDGKSL</sequence>
<dbReference type="AlphaFoldDB" id="A0A5E4M7S0"/>
<dbReference type="Pfam" id="PF12774">
    <property type="entry name" value="AAA_6"/>
    <property type="match status" value="1"/>
</dbReference>
<dbReference type="InterPro" id="IPR027417">
    <property type="entry name" value="P-loop_NTPase"/>
</dbReference>
<dbReference type="InterPro" id="IPR035699">
    <property type="entry name" value="AAA_6"/>
</dbReference>
<dbReference type="GO" id="GO:0007018">
    <property type="term" value="P:microtubule-based movement"/>
    <property type="evidence" value="ECO:0007669"/>
    <property type="project" value="InterPro"/>
</dbReference>
<dbReference type="OrthoDB" id="447173at2759"/>
<reference evidence="2 3" key="1">
    <citation type="submission" date="2019-08" db="EMBL/GenBank/DDBJ databases">
        <authorList>
            <person name="Alioto T."/>
            <person name="Alioto T."/>
            <person name="Gomez Garrido J."/>
        </authorList>
    </citation>
    <scope>NUCLEOTIDE SEQUENCE [LARGE SCALE GENOMIC DNA]</scope>
</reference>
<dbReference type="SUPFAM" id="SSF52540">
    <property type="entry name" value="P-loop containing nucleoside triphosphate hydrolases"/>
    <property type="match status" value="2"/>
</dbReference>
<feature type="domain" description="Dynein heavy chain hydrolytic ATP-binding dynein motor region" evidence="1">
    <location>
        <begin position="146"/>
        <end position="217"/>
    </location>
</feature>
<evidence type="ECO:0000259" key="1">
    <source>
        <dbReference type="Pfam" id="PF12774"/>
    </source>
</evidence>